<feature type="transmembrane region" description="Helical" evidence="7">
    <location>
        <begin position="420"/>
        <end position="439"/>
    </location>
</feature>
<evidence type="ECO:0000256" key="1">
    <source>
        <dbReference type="ARBA" id="ARBA00004127"/>
    </source>
</evidence>
<gene>
    <name evidence="9" type="ORF">FISHEDRAFT_75327</name>
</gene>
<dbReference type="PANTHER" id="PTHR23514:SF3">
    <property type="entry name" value="BYPASS OF STOP CODON PROTEIN 6"/>
    <property type="match status" value="1"/>
</dbReference>
<evidence type="ECO:0000259" key="8">
    <source>
        <dbReference type="PROSITE" id="PS50850"/>
    </source>
</evidence>
<keyword evidence="5 7" id="KW-1133">Transmembrane helix</keyword>
<feature type="transmembrane region" description="Helical" evidence="7">
    <location>
        <begin position="270"/>
        <end position="293"/>
    </location>
</feature>
<dbReference type="EMBL" id="KN882024">
    <property type="protein sequence ID" value="KIY46714.1"/>
    <property type="molecule type" value="Genomic_DNA"/>
</dbReference>
<feature type="transmembrane region" description="Helical" evidence="7">
    <location>
        <begin position="185"/>
        <end position="205"/>
    </location>
</feature>
<dbReference type="OrthoDB" id="413079at2759"/>
<dbReference type="GO" id="GO:0022857">
    <property type="term" value="F:transmembrane transporter activity"/>
    <property type="evidence" value="ECO:0007669"/>
    <property type="project" value="InterPro"/>
</dbReference>
<dbReference type="GO" id="GO:0012505">
    <property type="term" value="C:endomembrane system"/>
    <property type="evidence" value="ECO:0007669"/>
    <property type="project" value="UniProtKB-SubCell"/>
</dbReference>
<feature type="transmembrane region" description="Helical" evidence="7">
    <location>
        <begin position="305"/>
        <end position="323"/>
    </location>
</feature>
<dbReference type="PANTHER" id="PTHR23514">
    <property type="entry name" value="BYPASS OF STOP CODON PROTEIN 6"/>
    <property type="match status" value="1"/>
</dbReference>
<feature type="transmembrane region" description="Helical" evidence="7">
    <location>
        <begin position="211"/>
        <end position="233"/>
    </location>
</feature>
<keyword evidence="10" id="KW-1185">Reference proteome</keyword>
<dbReference type="InterPro" id="IPR020846">
    <property type="entry name" value="MFS_dom"/>
</dbReference>
<comment type="similarity">
    <text evidence="2">Belongs to the major facilitator superfamily.</text>
</comment>
<dbReference type="AlphaFoldDB" id="A0A0D7A8J7"/>
<evidence type="ECO:0000313" key="10">
    <source>
        <dbReference type="Proteomes" id="UP000054144"/>
    </source>
</evidence>
<sequence length="449" mass="48101">MSTSNSTEIEMEPALTKHTNLSQQQVQAKNSIDVQDQISVSSQPPNGSEIERSNLLLSRIHFVASCWTMITAGWNDGTTGPLLPRIQEVYHVNYTIVSLLFVAACIGFIAGAIVNVPLTEKLGFGKVLVLGSALQAIAYAIDAAAPPFPVLCAAYGINGVGMALQDAQANGYVASLKRNPETKMGILHATYGAGALISPLAATQFSQLKHWSFHYLISMSIATFGALLFACVFRFRTHDQCLAAIGQVDEGHQTTEEAAKLSHILRLKTVHLLAFFILVYVGVEAGWIVTFIIKVRGGGASSGYISSGFFGGLMLGRVALLWVNKTVGERRALFMYSLSAIGLELVIWFVPSLYGDAIAVAFVGLLLGPVYPIVMNHSSRILPKWLLTGSIGWIAGFGQAGSAVLPFITGVLAQNTSVKSLQPFLVAMMGLQTALWAMVPSGPRSLRAD</sequence>
<dbReference type="SUPFAM" id="SSF103473">
    <property type="entry name" value="MFS general substrate transporter"/>
    <property type="match status" value="1"/>
</dbReference>
<evidence type="ECO:0000256" key="7">
    <source>
        <dbReference type="SAM" id="Phobius"/>
    </source>
</evidence>
<keyword evidence="3" id="KW-0813">Transport</keyword>
<keyword evidence="4 7" id="KW-0812">Transmembrane</keyword>
<protein>
    <submittedName>
        <fullName evidence="9">MFS general substrate transporter</fullName>
    </submittedName>
</protein>
<feature type="transmembrane region" description="Helical" evidence="7">
    <location>
        <begin position="94"/>
        <end position="116"/>
    </location>
</feature>
<proteinExistence type="inferred from homology"/>
<feature type="transmembrane region" description="Helical" evidence="7">
    <location>
        <begin position="147"/>
        <end position="164"/>
    </location>
</feature>
<accession>A0A0D7A8J7</accession>
<dbReference type="InterPro" id="IPR051788">
    <property type="entry name" value="MFS_Transporter"/>
</dbReference>
<evidence type="ECO:0000256" key="4">
    <source>
        <dbReference type="ARBA" id="ARBA00022692"/>
    </source>
</evidence>
<dbReference type="FunFam" id="1.20.1250.20:FF:000286">
    <property type="entry name" value="MFS efflux transporter"/>
    <property type="match status" value="1"/>
</dbReference>
<dbReference type="InterPro" id="IPR011701">
    <property type="entry name" value="MFS"/>
</dbReference>
<comment type="subcellular location">
    <subcellularLocation>
        <location evidence="1">Endomembrane system</location>
        <topology evidence="1">Multi-pass membrane protein</topology>
    </subcellularLocation>
</comment>
<dbReference type="PROSITE" id="PS50850">
    <property type="entry name" value="MFS"/>
    <property type="match status" value="1"/>
</dbReference>
<feature type="transmembrane region" description="Helical" evidence="7">
    <location>
        <begin position="386"/>
        <end position="408"/>
    </location>
</feature>
<evidence type="ECO:0000256" key="2">
    <source>
        <dbReference type="ARBA" id="ARBA00008335"/>
    </source>
</evidence>
<evidence type="ECO:0000256" key="5">
    <source>
        <dbReference type="ARBA" id="ARBA00022989"/>
    </source>
</evidence>
<name>A0A0D7A8J7_9AGAR</name>
<dbReference type="Proteomes" id="UP000054144">
    <property type="component" value="Unassembled WGS sequence"/>
</dbReference>
<evidence type="ECO:0000256" key="3">
    <source>
        <dbReference type="ARBA" id="ARBA00022448"/>
    </source>
</evidence>
<reference evidence="9 10" key="1">
    <citation type="journal article" date="2015" name="Fungal Genet. Biol.">
        <title>Evolution of novel wood decay mechanisms in Agaricales revealed by the genome sequences of Fistulina hepatica and Cylindrobasidium torrendii.</title>
        <authorList>
            <person name="Floudas D."/>
            <person name="Held B.W."/>
            <person name="Riley R."/>
            <person name="Nagy L.G."/>
            <person name="Koehler G."/>
            <person name="Ransdell A.S."/>
            <person name="Younus H."/>
            <person name="Chow J."/>
            <person name="Chiniquy J."/>
            <person name="Lipzen A."/>
            <person name="Tritt A."/>
            <person name="Sun H."/>
            <person name="Haridas S."/>
            <person name="LaButti K."/>
            <person name="Ohm R.A."/>
            <person name="Kues U."/>
            <person name="Blanchette R.A."/>
            <person name="Grigoriev I.V."/>
            <person name="Minto R.E."/>
            <person name="Hibbett D.S."/>
        </authorList>
    </citation>
    <scope>NUCLEOTIDE SEQUENCE [LARGE SCALE GENOMIC DNA]</scope>
    <source>
        <strain evidence="9 10">ATCC 64428</strain>
    </source>
</reference>
<evidence type="ECO:0000256" key="6">
    <source>
        <dbReference type="ARBA" id="ARBA00023136"/>
    </source>
</evidence>
<feature type="domain" description="Major facilitator superfamily (MFS) profile" evidence="8">
    <location>
        <begin position="61"/>
        <end position="449"/>
    </location>
</feature>
<dbReference type="Gene3D" id="1.20.1250.20">
    <property type="entry name" value="MFS general substrate transporter like domains"/>
    <property type="match status" value="1"/>
</dbReference>
<dbReference type="Pfam" id="PF07690">
    <property type="entry name" value="MFS_1"/>
    <property type="match status" value="1"/>
</dbReference>
<keyword evidence="6 7" id="KW-0472">Membrane</keyword>
<evidence type="ECO:0000313" key="9">
    <source>
        <dbReference type="EMBL" id="KIY46714.1"/>
    </source>
</evidence>
<dbReference type="GO" id="GO:0016020">
    <property type="term" value="C:membrane"/>
    <property type="evidence" value="ECO:0007669"/>
    <property type="project" value="TreeGrafter"/>
</dbReference>
<dbReference type="InterPro" id="IPR036259">
    <property type="entry name" value="MFS_trans_sf"/>
</dbReference>
<organism evidence="9 10">
    <name type="scientific">Fistulina hepatica ATCC 64428</name>
    <dbReference type="NCBI Taxonomy" id="1128425"/>
    <lineage>
        <taxon>Eukaryota</taxon>
        <taxon>Fungi</taxon>
        <taxon>Dikarya</taxon>
        <taxon>Basidiomycota</taxon>
        <taxon>Agaricomycotina</taxon>
        <taxon>Agaricomycetes</taxon>
        <taxon>Agaricomycetidae</taxon>
        <taxon>Agaricales</taxon>
        <taxon>Fistulinaceae</taxon>
        <taxon>Fistulina</taxon>
    </lineage>
</organism>